<keyword evidence="1" id="KW-0812">Transmembrane</keyword>
<organism evidence="2 3">
    <name type="scientific">Brumicola pallidula DSM 14239 = ACAM 615</name>
    <dbReference type="NCBI Taxonomy" id="1121922"/>
    <lineage>
        <taxon>Bacteria</taxon>
        <taxon>Pseudomonadati</taxon>
        <taxon>Pseudomonadota</taxon>
        <taxon>Gammaproteobacteria</taxon>
        <taxon>Alteromonadales</taxon>
        <taxon>Alteromonadaceae</taxon>
        <taxon>Brumicola</taxon>
    </lineage>
</organism>
<name>K6Y338_9ALTE</name>
<keyword evidence="1" id="KW-1133">Transmembrane helix</keyword>
<protein>
    <submittedName>
        <fullName evidence="2">Uncharacterized protein</fullName>
    </submittedName>
</protein>
<comment type="caution">
    <text evidence="2">The sequence shown here is derived from an EMBL/GenBank/DDBJ whole genome shotgun (WGS) entry which is preliminary data.</text>
</comment>
<keyword evidence="3" id="KW-1185">Reference proteome</keyword>
<dbReference type="AlphaFoldDB" id="K6Y338"/>
<accession>K6Y338</accession>
<gene>
    <name evidence="2" type="ORF">GPAL_0344</name>
</gene>
<sequence>MISDDTKLHNKQVLEGNGLIFVSFMNNTHIFVLVRILMYD</sequence>
<evidence type="ECO:0000313" key="2">
    <source>
        <dbReference type="EMBL" id="GAC27224.1"/>
    </source>
</evidence>
<dbReference type="EMBL" id="BAEQ01000007">
    <property type="protein sequence ID" value="GAC27224.1"/>
    <property type="molecule type" value="Genomic_DNA"/>
</dbReference>
<reference evidence="3" key="1">
    <citation type="journal article" date="2014" name="Environ. Microbiol.">
        <title>Comparative genomics of the marine bacterial genus Glaciecola reveals the high degree of genomic diversity and genomic characteristic for cold adaptation.</title>
        <authorList>
            <person name="Qin Q.L."/>
            <person name="Xie B.B."/>
            <person name="Yu Y."/>
            <person name="Shu Y.L."/>
            <person name="Rong J.C."/>
            <person name="Zhang Y.J."/>
            <person name="Zhao D.L."/>
            <person name="Chen X.L."/>
            <person name="Zhang X.Y."/>
            <person name="Chen B."/>
            <person name="Zhou B.C."/>
            <person name="Zhang Y.Z."/>
        </authorList>
    </citation>
    <scope>NUCLEOTIDE SEQUENCE [LARGE SCALE GENOMIC DNA]</scope>
    <source>
        <strain evidence="3">ACAM 615</strain>
    </source>
</reference>
<keyword evidence="1" id="KW-0472">Membrane</keyword>
<feature type="transmembrane region" description="Helical" evidence="1">
    <location>
        <begin position="20"/>
        <end position="38"/>
    </location>
</feature>
<proteinExistence type="predicted"/>
<evidence type="ECO:0000313" key="3">
    <source>
        <dbReference type="Proteomes" id="UP000006251"/>
    </source>
</evidence>
<dbReference type="Proteomes" id="UP000006251">
    <property type="component" value="Unassembled WGS sequence"/>
</dbReference>
<evidence type="ECO:0000256" key="1">
    <source>
        <dbReference type="SAM" id="Phobius"/>
    </source>
</evidence>